<dbReference type="Proteomes" id="UP000824890">
    <property type="component" value="Unassembled WGS sequence"/>
</dbReference>
<feature type="domain" description="Methyltransferase" evidence="5">
    <location>
        <begin position="69"/>
        <end position="243"/>
    </location>
</feature>
<organism evidence="6 7">
    <name type="scientific">Brassica napus</name>
    <name type="common">Rape</name>
    <dbReference type="NCBI Taxonomy" id="3708"/>
    <lineage>
        <taxon>Eukaryota</taxon>
        <taxon>Viridiplantae</taxon>
        <taxon>Streptophyta</taxon>
        <taxon>Embryophyta</taxon>
        <taxon>Tracheophyta</taxon>
        <taxon>Spermatophyta</taxon>
        <taxon>Magnoliopsida</taxon>
        <taxon>eudicotyledons</taxon>
        <taxon>Gunneridae</taxon>
        <taxon>Pentapetalae</taxon>
        <taxon>rosids</taxon>
        <taxon>malvids</taxon>
        <taxon>Brassicales</taxon>
        <taxon>Brassicaceae</taxon>
        <taxon>Brassiceae</taxon>
        <taxon>Brassica</taxon>
    </lineage>
</organism>
<dbReference type="InterPro" id="IPR051419">
    <property type="entry name" value="Lys/N-term_MeTrsfase_sf"/>
</dbReference>
<keyword evidence="7" id="KW-1185">Reference proteome</keyword>
<comment type="caution">
    <text evidence="6">The sequence shown here is derived from an EMBL/GenBank/DDBJ whole genome shotgun (WGS) entry which is preliminary data.</text>
</comment>
<dbReference type="SUPFAM" id="SSF53335">
    <property type="entry name" value="S-adenosyl-L-methionine-dependent methyltransferases"/>
    <property type="match status" value="1"/>
</dbReference>
<protein>
    <recommendedName>
        <fullName evidence="5">Methyltransferase domain-containing protein</fullName>
    </recommendedName>
</protein>
<dbReference type="EMBL" id="JAGKQM010000001">
    <property type="protein sequence ID" value="KAH0940728.1"/>
    <property type="molecule type" value="Genomic_DNA"/>
</dbReference>
<feature type="compositionally biased region" description="Polar residues" evidence="4">
    <location>
        <begin position="14"/>
        <end position="26"/>
    </location>
</feature>
<dbReference type="CDD" id="cd02440">
    <property type="entry name" value="AdoMet_MTases"/>
    <property type="match status" value="1"/>
</dbReference>
<accession>A0ABQ8EH34</accession>
<evidence type="ECO:0000256" key="4">
    <source>
        <dbReference type="SAM" id="MobiDB-lite"/>
    </source>
</evidence>
<sequence>MNQAMESRPANGDSDPNSNPVTNSVGPPSALTYLDPHYWDERFSSEEHYEWFKDYSHFQHLIKSNITTSSSVLELGCGNSQLCDELYKDGIVDITCIDLSSVAVEKMQTRLLSKGYKEIKVVQADMLDLPFDTECFDVVIEKGTMVKAELNFLHYIPLFCLGLKFCECGFQVNTFLKYDERKLMICSFFSSFLVINLVKDVLFVDAGDPWNPREETVSKVMATLDGVHRVLKPDGIFISITFGQPHFRRPLFMDPKFNWSMEYNTFGDGFHYFFYILRKGKRHIEEKEEPEKHQNPPINMYQDELEGEDYLFRTSIDAEEN</sequence>
<dbReference type="Pfam" id="PF13847">
    <property type="entry name" value="Methyltransf_31"/>
    <property type="match status" value="1"/>
</dbReference>
<name>A0ABQ8EH34_BRANA</name>
<dbReference type="InterPro" id="IPR025714">
    <property type="entry name" value="Methyltranfer_dom"/>
</dbReference>
<gene>
    <name evidence="6" type="ORF">HID58_000365</name>
</gene>
<proteinExistence type="inferred from homology"/>
<evidence type="ECO:0000313" key="7">
    <source>
        <dbReference type="Proteomes" id="UP000824890"/>
    </source>
</evidence>
<reference evidence="6 7" key="1">
    <citation type="submission" date="2021-05" db="EMBL/GenBank/DDBJ databases">
        <title>Genome Assembly of Synthetic Allotetraploid Brassica napus Reveals Homoeologous Exchanges between Subgenomes.</title>
        <authorList>
            <person name="Davis J.T."/>
        </authorList>
    </citation>
    <scope>NUCLEOTIDE SEQUENCE [LARGE SCALE GENOMIC DNA]</scope>
    <source>
        <strain evidence="7">cv. Da-Ae</strain>
        <tissue evidence="6">Seedling</tissue>
    </source>
</reference>
<keyword evidence="2" id="KW-0489">Methyltransferase</keyword>
<dbReference type="PANTHER" id="PTHR12176">
    <property type="entry name" value="SAM-DEPENDENT METHYLTRANSFERASE SUPERFAMILY PROTEIN"/>
    <property type="match status" value="1"/>
</dbReference>
<dbReference type="PANTHER" id="PTHR12176:SF80">
    <property type="entry name" value="EEF1A LYSINE METHYLTRANSFERASE 4"/>
    <property type="match status" value="1"/>
</dbReference>
<evidence type="ECO:0000256" key="3">
    <source>
        <dbReference type="ARBA" id="ARBA00022679"/>
    </source>
</evidence>
<dbReference type="InterPro" id="IPR029063">
    <property type="entry name" value="SAM-dependent_MTases_sf"/>
</dbReference>
<feature type="region of interest" description="Disordered" evidence="4">
    <location>
        <begin position="1"/>
        <end position="26"/>
    </location>
</feature>
<comment type="similarity">
    <text evidence="1">Belongs to the methyltransferase superfamily.</text>
</comment>
<evidence type="ECO:0000313" key="6">
    <source>
        <dbReference type="EMBL" id="KAH0940728.1"/>
    </source>
</evidence>
<evidence type="ECO:0000256" key="1">
    <source>
        <dbReference type="ARBA" id="ARBA00008361"/>
    </source>
</evidence>
<dbReference type="Gene3D" id="3.40.50.150">
    <property type="entry name" value="Vaccinia Virus protein VP39"/>
    <property type="match status" value="1"/>
</dbReference>
<keyword evidence="3" id="KW-0808">Transferase</keyword>
<evidence type="ECO:0000256" key="2">
    <source>
        <dbReference type="ARBA" id="ARBA00022603"/>
    </source>
</evidence>
<evidence type="ECO:0000259" key="5">
    <source>
        <dbReference type="Pfam" id="PF13847"/>
    </source>
</evidence>